<organism evidence="4 5">
    <name type="scientific">Candidatus Shapirobacteria bacterium RIFOXYB1_FULL_38_38</name>
    <dbReference type="NCBI Taxonomy" id="1802151"/>
    <lineage>
        <taxon>Bacteria</taxon>
        <taxon>Candidatus Shapironibacteriota</taxon>
    </lineage>
</organism>
<protein>
    <recommendedName>
        <fullName evidence="3">LytR/CpsA/Psr regulator C-terminal domain-containing protein</fullName>
    </recommendedName>
</protein>
<keyword evidence="2" id="KW-0472">Membrane</keyword>
<keyword evidence="2" id="KW-0812">Transmembrane</keyword>
<reference evidence="4 5" key="1">
    <citation type="journal article" date="2016" name="Nat. Commun.">
        <title>Thousands of microbial genomes shed light on interconnected biogeochemical processes in an aquifer system.</title>
        <authorList>
            <person name="Anantharaman K."/>
            <person name="Brown C.T."/>
            <person name="Hug L.A."/>
            <person name="Sharon I."/>
            <person name="Castelle C.J."/>
            <person name="Probst A.J."/>
            <person name="Thomas B.C."/>
            <person name="Singh A."/>
            <person name="Wilkins M.J."/>
            <person name="Karaoz U."/>
            <person name="Brodie E.L."/>
            <person name="Williams K.H."/>
            <person name="Hubbard S.S."/>
            <person name="Banfield J.F."/>
        </authorList>
    </citation>
    <scope>NUCLEOTIDE SEQUENCE [LARGE SCALE GENOMIC DNA]</scope>
</reference>
<accession>A0A1F7SW87</accession>
<evidence type="ECO:0000313" key="5">
    <source>
        <dbReference type="Proteomes" id="UP000179812"/>
    </source>
</evidence>
<dbReference type="InterPro" id="IPR027381">
    <property type="entry name" value="LytR/CpsA/Psr_C"/>
</dbReference>
<sequence>MSLFSKPKAVLWPKSDSVQVYLDRSDNNTFSLDINLWKPRTEEELKQLGDYYRQNHINQISVLLPDDIIVTKSFIYDSKISKVDPTEIASLAKSQVNFDIKPELIEYSLSYKDDKTLIRSTIIDSVPYNILVENLTKLGLSIEGYWNVSSSIANIVATFNPNEYFFIYPVGKNEVTIFLAKGNAVYLTSPLKGVNLDIQKILNYSNLYFDAPTNKLYLPSEGPYDIISSKKLDQTTYDEKQIAQNLGKPSNLPLPVVGILSQSTLSKPAPAAIISEPTNNISNQAPPMQNKKNILPVIAVFILTAAIASIIYWFIANRGQGGDLNNPSSQNITPTAKLSPTEIPTPTPSISKDIKIQVLNATEINGQAATLKQKLTDLGFTDIAVGNSTKSLTANEVELKTDQASAQAYFQSELGTFFPATYTSDLAATSNYDVVFYIGTDLRESSTGTSPTVTEADTAPPSTSTATPKAEPTE</sequence>
<evidence type="ECO:0000256" key="2">
    <source>
        <dbReference type="SAM" id="Phobius"/>
    </source>
</evidence>
<feature type="domain" description="LytR/CpsA/Psr regulator C-terminal" evidence="3">
    <location>
        <begin position="353"/>
        <end position="441"/>
    </location>
</feature>
<evidence type="ECO:0000313" key="4">
    <source>
        <dbReference type="EMBL" id="OGL57437.1"/>
    </source>
</evidence>
<dbReference type="Gene3D" id="3.30.70.2390">
    <property type="match status" value="1"/>
</dbReference>
<feature type="region of interest" description="Disordered" evidence="1">
    <location>
        <begin position="444"/>
        <end position="474"/>
    </location>
</feature>
<dbReference type="AlphaFoldDB" id="A0A1F7SW87"/>
<dbReference type="Proteomes" id="UP000179812">
    <property type="component" value="Unassembled WGS sequence"/>
</dbReference>
<feature type="compositionally biased region" description="Low complexity" evidence="1">
    <location>
        <begin position="454"/>
        <end position="474"/>
    </location>
</feature>
<dbReference type="Pfam" id="PF13399">
    <property type="entry name" value="LytR_C"/>
    <property type="match status" value="1"/>
</dbReference>
<evidence type="ECO:0000259" key="3">
    <source>
        <dbReference type="Pfam" id="PF13399"/>
    </source>
</evidence>
<feature type="transmembrane region" description="Helical" evidence="2">
    <location>
        <begin position="294"/>
        <end position="315"/>
    </location>
</feature>
<keyword evidence="2" id="KW-1133">Transmembrane helix</keyword>
<proteinExistence type="predicted"/>
<dbReference type="EMBL" id="MGDL01000013">
    <property type="protein sequence ID" value="OGL57437.1"/>
    <property type="molecule type" value="Genomic_DNA"/>
</dbReference>
<evidence type="ECO:0000256" key="1">
    <source>
        <dbReference type="SAM" id="MobiDB-lite"/>
    </source>
</evidence>
<name>A0A1F7SW87_9BACT</name>
<comment type="caution">
    <text evidence="4">The sequence shown here is derived from an EMBL/GenBank/DDBJ whole genome shotgun (WGS) entry which is preliminary data.</text>
</comment>
<gene>
    <name evidence="4" type="ORF">A2367_00080</name>
</gene>